<keyword evidence="4" id="KW-1185">Reference proteome</keyword>
<dbReference type="Gene3D" id="3.40.190.150">
    <property type="entry name" value="Bordetella uptake gene, domain 1"/>
    <property type="match status" value="1"/>
</dbReference>
<dbReference type="RefSeq" id="WP_143946850.1">
    <property type="nucleotide sequence ID" value="NZ_BAABMB010000004.1"/>
</dbReference>
<dbReference type="PIRSF" id="PIRSF017082">
    <property type="entry name" value="YflP"/>
    <property type="match status" value="1"/>
</dbReference>
<dbReference type="PANTHER" id="PTHR42928">
    <property type="entry name" value="TRICARBOXYLATE-BINDING PROTEIN"/>
    <property type="match status" value="1"/>
</dbReference>
<dbReference type="Gene3D" id="3.40.190.10">
    <property type="entry name" value="Periplasmic binding protein-like II"/>
    <property type="match status" value="1"/>
</dbReference>
<dbReference type="SUPFAM" id="SSF53850">
    <property type="entry name" value="Periplasmic binding protein-like II"/>
    <property type="match status" value="1"/>
</dbReference>
<dbReference type="Proteomes" id="UP000318405">
    <property type="component" value="Unassembled WGS sequence"/>
</dbReference>
<name>A0A556AYH4_9BURK</name>
<feature type="chain" id="PRO_5022182782" evidence="2">
    <location>
        <begin position="30"/>
        <end position="331"/>
    </location>
</feature>
<evidence type="ECO:0000256" key="2">
    <source>
        <dbReference type="SAM" id="SignalP"/>
    </source>
</evidence>
<evidence type="ECO:0000313" key="4">
    <source>
        <dbReference type="Proteomes" id="UP000318405"/>
    </source>
</evidence>
<comment type="caution">
    <text evidence="3">The sequence shown here is derived from an EMBL/GenBank/DDBJ whole genome shotgun (WGS) entry which is preliminary data.</text>
</comment>
<reference evidence="3 4" key="1">
    <citation type="submission" date="2019-07" db="EMBL/GenBank/DDBJ databases">
        <title>Qingshengfaniella alkalisoli gen. nov., sp. nov., isolated from saline soil.</title>
        <authorList>
            <person name="Xu L."/>
            <person name="Huang X.-X."/>
            <person name="Sun J.-Q."/>
        </authorList>
    </citation>
    <scope>NUCLEOTIDE SEQUENCE [LARGE SCALE GENOMIC DNA]</scope>
    <source>
        <strain evidence="3 4">DSM 27279</strain>
    </source>
</reference>
<evidence type="ECO:0000256" key="1">
    <source>
        <dbReference type="ARBA" id="ARBA00006987"/>
    </source>
</evidence>
<feature type="signal peptide" evidence="2">
    <location>
        <begin position="1"/>
        <end position="29"/>
    </location>
</feature>
<dbReference type="Pfam" id="PF03401">
    <property type="entry name" value="TctC"/>
    <property type="match status" value="1"/>
</dbReference>
<keyword evidence="2" id="KW-0732">Signal</keyword>
<dbReference type="CDD" id="cd13578">
    <property type="entry name" value="PBP2_Bug27"/>
    <property type="match status" value="1"/>
</dbReference>
<dbReference type="InterPro" id="IPR005064">
    <property type="entry name" value="BUG"/>
</dbReference>
<dbReference type="PROSITE" id="PS51318">
    <property type="entry name" value="TAT"/>
    <property type="match status" value="1"/>
</dbReference>
<organism evidence="3 4">
    <name type="scientific">Verticiella sediminum</name>
    <dbReference type="NCBI Taxonomy" id="1247510"/>
    <lineage>
        <taxon>Bacteria</taxon>
        <taxon>Pseudomonadati</taxon>
        <taxon>Pseudomonadota</taxon>
        <taxon>Betaproteobacteria</taxon>
        <taxon>Burkholderiales</taxon>
        <taxon>Alcaligenaceae</taxon>
        <taxon>Verticiella</taxon>
    </lineage>
</organism>
<dbReference type="InterPro" id="IPR006311">
    <property type="entry name" value="TAT_signal"/>
</dbReference>
<dbReference type="EMBL" id="VLTJ01000007">
    <property type="protein sequence ID" value="TSH97968.1"/>
    <property type="molecule type" value="Genomic_DNA"/>
</dbReference>
<proteinExistence type="inferred from homology"/>
<dbReference type="PANTHER" id="PTHR42928:SF5">
    <property type="entry name" value="BLR1237 PROTEIN"/>
    <property type="match status" value="1"/>
</dbReference>
<dbReference type="OrthoDB" id="8678477at2"/>
<protein>
    <submittedName>
        <fullName evidence="3">Tripartite tricarboxylate transporter substrate binding protein</fullName>
    </submittedName>
</protein>
<comment type="similarity">
    <text evidence="1">Belongs to the UPF0065 (bug) family.</text>
</comment>
<dbReference type="InterPro" id="IPR042100">
    <property type="entry name" value="Bug_dom1"/>
</dbReference>
<accession>A0A556AYH4</accession>
<sequence>MFKYDSTRRRVLALGAAAAAFAAWPLAHASNYPERPIRFIVPFNPGGGTDISARIVAEKLSGRLGQPIIIENRGGAAGLMGTAAGANADPDGYTFVFSLSTSLLINQFLFEKMPYDPQKDLVMVSQIATAPVVLAVHPSVPVNTGPELIAYIRQNQGKLSYGSWGVGSYAHLGGAYMSEVTKADMSHVPYKGEAAMLQDMLGGLVPMAFASAMGVKPHADTGRLKIIGTTGRTRMAVLPDTPTLYEQGLQDDAYSIVGWVGLAAPAKTPPEIVQRVSQEVAAVLAVDEVRERFATMGFTALGNTPEQFAANYQQDLPVWQALVQVSGARLD</sequence>
<gene>
    <name evidence="3" type="ORF">FOZ76_04045</name>
</gene>
<evidence type="ECO:0000313" key="3">
    <source>
        <dbReference type="EMBL" id="TSH97968.1"/>
    </source>
</evidence>
<dbReference type="AlphaFoldDB" id="A0A556AYH4"/>